<evidence type="ECO:0000256" key="3">
    <source>
        <dbReference type="ARBA" id="ARBA00022448"/>
    </source>
</evidence>
<protein>
    <submittedName>
        <fullName evidence="15 16">Cytochrome B</fullName>
    </submittedName>
</protein>
<dbReference type="InterPro" id="IPR052168">
    <property type="entry name" value="Cytochrome_b561_oxidase"/>
</dbReference>
<evidence type="ECO:0000256" key="13">
    <source>
        <dbReference type="SAM" id="Phobius"/>
    </source>
</evidence>
<evidence type="ECO:0000313" key="16">
    <source>
        <dbReference type="EMBL" id="SFD14873.1"/>
    </source>
</evidence>
<evidence type="ECO:0000256" key="7">
    <source>
        <dbReference type="ARBA" id="ARBA00022723"/>
    </source>
</evidence>
<evidence type="ECO:0000256" key="4">
    <source>
        <dbReference type="ARBA" id="ARBA00022475"/>
    </source>
</evidence>
<dbReference type="InterPro" id="IPR016174">
    <property type="entry name" value="Di-haem_cyt_TM"/>
</dbReference>
<keyword evidence="4" id="KW-1003">Cell membrane</keyword>
<comment type="cofactor">
    <cofactor evidence="1">
        <name>heme b</name>
        <dbReference type="ChEBI" id="CHEBI:60344"/>
    </cofactor>
</comment>
<reference evidence="15 17" key="1">
    <citation type="submission" date="2016-05" db="EMBL/GenBank/DDBJ databases">
        <title>Genome Sequence of Pseudomonas citronellolis Strain SJTE-3, an Estrogens and Persistent Organic Pollutants degradation strain.</title>
        <authorList>
            <person name="Liang R."/>
        </authorList>
    </citation>
    <scope>NUCLEOTIDE SEQUENCE [LARGE SCALE GENOMIC DNA]</scope>
    <source>
        <strain evidence="15 17">SJTE-3</strain>
    </source>
</reference>
<dbReference type="InterPro" id="IPR011577">
    <property type="entry name" value="Cyt_b561_bac/Ni-Hgenase"/>
</dbReference>
<evidence type="ECO:0000256" key="9">
    <source>
        <dbReference type="ARBA" id="ARBA00022989"/>
    </source>
</evidence>
<dbReference type="GO" id="GO:0020037">
    <property type="term" value="F:heme binding"/>
    <property type="evidence" value="ECO:0007669"/>
    <property type="project" value="TreeGrafter"/>
</dbReference>
<keyword evidence="8" id="KW-0249">Electron transport</keyword>
<accession>A0A1A9KGU4</accession>
<evidence type="ECO:0000256" key="2">
    <source>
        <dbReference type="ARBA" id="ARBA00004651"/>
    </source>
</evidence>
<evidence type="ECO:0000256" key="1">
    <source>
        <dbReference type="ARBA" id="ARBA00001970"/>
    </source>
</evidence>
<evidence type="ECO:0000256" key="11">
    <source>
        <dbReference type="ARBA" id="ARBA00023136"/>
    </source>
</evidence>
<dbReference type="Proteomes" id="UP000183385">
    <property type="component" value="Unassembled WGS sequence"/>
</dbReference>
<dbReference type="RefSeq" id="WP_058073370.1">
    <property type="nucleotide sequence ID" value="NZ_CP015878.1"/>
</dbReference>
<feature type="transmembrane region" description="Helical" evidence="13">
    <location>
        <begin position="53"/>
        <end position="73"/>
    </location>
</feature>
<sequence>MSQPPYPRRYGSLSIALHWLMLVLIAGVYACIELKGNYPKGSDTRALLSQWHFMLGLSVFCLVWLRLIGRFIYPTPPIVPAPPAWQMLLAKTVHVALYAMMIGLPLAGWTILSAAGKPIPFWGLQLPPLVAENPDLAKQVKAVHETVGNIGYFLIGLHAVAALFHHFISRDNTLVRMLPGAGEARPE</sequence>
<feature type="domain" description="Cytochrome b561 bacterial/Ni-hydrogenase" evidence="14">
    <location>
        <begin position="9"/>
        <end position="180"/>
    </location>
</feature>
<dbReference type="OrthoDB" id="8589936at2"/>
<feature type="transmembrane region" description="Helical" evidence="13">
    <location>
        <begin position="93"/>
        <end position="112"/>
    </location>
</feature>
<dbReference type="EMBL" id="CP015878">
    <property type="protein sequence ID" value="ANI16728.1"/>
    <property type="molecule type" value="Genomic_DNA"/>
</dbReference>
<evidence type="ECO:0000256" key="8">
    <source>
        <dbReference type="ARBA" id="ARBA00022982"/>
    </source>
</evidence>
<dbReference type="PANTHER" id="PTHR30529">
    <property type="entry name" value="CYTOCHROME B561"/>
    <property type="match status" value="1"/>
</dbReference>
<name>A0A1A9KGU4_9PSED</name>
<keyword evidence="18" id="KW-1185">Reference proteome</keyword>
<reference evidence="16 18" key="2">
    <citation type="submission" date="2016-10" db="EMBL/GenBank/DDBJ databases">
        <authorList>
            <person name="Varghese N."/>
            <person name="Submissions S."/>
        </authorList>
    </citation>
    <scope>NUCLEOTIDE SEQUENCE [LARGE SCALE GENOMIC DNA]</scope>
    <source>
        <strain evidence="16 18">LMG 18378</strain>
    </source>
</reference>
<dbReference type="AlphaFoldDB" id="A0A1A9KGU4"/>
<feature type="transmembrane region" description="Helical" evidence="13">
    <location>
        <begin position="12"/>
        <end position="32"/>
    </location>
</feature>
<gene>
    <name evidence="15" type="ORF">A9C11_23395</name>
    <name evidence="16" type="ORF">SAMN05216577_1182</name>
</gene>
<dbReference type="SUPFAM" id="SSF81342">
    <property type="entry name" value="Transmembrane di-heme cytochromes"/>
    <property type="match status" value="1"/>
</dbReference>
<keyword evidence="7" id="KW-0479">Metal-binding</keyword>
<dbReference type="GO" id="GO:0022904">
    <property type="term" value="P:respiratory electron transport chain"/>
    <property type="evidence" value="ECO:0007669"/>
    <property type="project" value="InterPro"/>
</dbReference>
<evidence type="ECO:0000256" key="10">
    <source>
        <dbReference type="ARBA" id="ARBA00023004"/>
    </source>
</evidence>
<keyword evidence="9 13" id="KW-1133">Transmembrane helix</keyword>
<dbReference type="Pfam" id="PF01292">
    <property type="entry name" value="Ni_hydr_CYTB"/>
    <property type="match status" value="1"/>
</dbReference>
<comment type="subcellular location">
    <subcellularLocation>
        <location evidence="2">Cell membrane</location>
        <topology evidence="2">Multi-pass membrane protein</topology>
    </subcellularLocation>
</comment>
<dbReference type="Proteomes" id="UP000077748">
    <property type="component" value="Chromosome"/>
</dbReference>
<keyword evidence="10" id="KW-0408">Iron</keyword>
<keyword evidence="11 13" id="KW-0472">Membrane</keyword>
<organism evidence="15 17">
    <name type="scientific">Pseudomonas citronellolis</name>
    <dbReference type="NCBI Taxonomy" id="53408"/>
    <lineage>
        <taxon>Bacteria</taxon>
        <taxon>Pseudomonadati</taxon>
        <taxon>Pseudomonadota</taxon>
        <taxon>Gammaproteobacteria</taxon>
        <taxon>Pseudomonadales</taxon>
        <taxon>Pseudomonadaceae</taxon>
        <taxon>Pseudomonas</taxon>
    </lineage>
</organism>
<evidence type="ECO:0000256" key="5">
    <source>
        <dbReference type="ARBA" id="ARBA00022617"/>
    </source>
</evidence>
<comment type="similarity">
    <text evidence="12">Belongs to the cytochrome b561 family.</text>
</comment>
<evidence type="ECO:0000259" key="14">
    <source>
        <dbReference type="Pfam" id="PF01292"/>
    </source>
</evidence>
<proteinExistence type="inferred from homology"/>
<dbReference type="EMBL" id="FOLS01000018">
    <property type="protein sequence ID" value="SFD14873.1"/>
    <property type="molecule type" value="Genomic_DNA"/>
</dbReference>
<evidence type="ECO:0000256" key="12">
    <source>
        <dbReference type="ARBA" id="ARBA00037975"/>
    </source>
</evidence>
<keyword evidence="6 13" id="KW-0812">Transmembrane</keyword>
<feature type="transmembrane region" description="Helical" evidence="13">
    <location>
        <begin position="150"/>
        <end position="168"/>
    </location>
</feature>
<evidence type="ECO:0000313" key="18">
    <source>
        <dbReference type="Proteomes" id="UP000183385"/>
    </source>
</evidence>
<dbReference type="PANTHER" id="PTHR30529:SF3">
    <property type="entry name" value="CYTOCHROME B561 HOMOLOG 1"/>
    <property type="match status" value="1"/>
</dbReference>
<evidence type="ECO:0000313" key="15">
    <source>
        <dbReference type="EMBL" id="ANI16728.1"/>
    </source>
</evidence>
<evidence type="ECO:0000313" key="17">
    <source>
        <dbReference type="Proteomes" id="UP000077748"/>
    </source>
</evidence>
<evidence type="ECO:0000256" key="6">
    <source>
        <dbReference type="ARBA" id="ARBA00022692"/>
    </source>
</evidence>
<keyword evidence="3" id="KW-0813">Transport</keyword>
<keyword evidence="5" id="KW-0349">Heme</keyword>
<dbReference type="GO" id="GO:0005886">
    <property type="term" value="C:plasma membrane"/>
    <property type="evidence" value="ECO:0007669"/>
    <property type="project" value="UniProtKB-SubCell"/>
</dbReference>
<dbReference type="GO" id="GO:0009055">
    <property type="term" value="F:electron transfer activity"/>
    <property type="evidence" value="ECO:0007669"/>
    <property type="project" value="InterPro"/>
</dbReference>
<dbReference type="GO" id="GO:0046872">
    <property type="term" value="F:metal ion binding"/>
    <property type="evidence" value="ECO:0007669"/>
    <property type="project" value="UniProtKB-KW"/>
</dbReference>